<name>A0ABR2VFR9_9PEZI</name>
<keyword evidence="9" id="KW-1185">Reference proteome</keyword>
<evidence type="ECO:0000256" key="5">
    <source>
        <dbReference type="ARBA" id="ARBA00023136"/>
    </source>
</evidence>
<organism evidence="8 9">
    <name type="scientific">Seiridium unicorne</name>
    <dbReference type="NCBI Taxonomy" id="138068"/>
    <lineage>
        <taxon>Eukaryota</taxon>
        <taxon>Fungi</taxon>
        <taxon>Dikarya</taxon>
        <taxon>Ascomycota</taxon>
        <taxon>Pezizomycotina</taxon>
        <taxon>Sordariomycetes</taxon>
        <taxon>Xylariomycetidae</taxon>
        <taxon>Amphisphaeriales</taxon>
        <taxon>Sporocadaceae</taxon>
        <taxon>Seiridium</taxon>
    </lineage>
</organism>
<dbReference type="PANTHER" id="PTHR17920">
    <property type="entry name" value="TRANSMEMBRANE AND COILED-COIL DOMAIN-CONTAINING PROTEIN 4 TMCO4"/>
    <property type="match status" value="1"/>
</dbReference>
<feature type="compositionally biased region" description="Polar residues" evidence="6">
    <location>
        <begin position="733"/>
        <end position="745"/>
    </location>
</feature>
<evidence type="ECO:0000256" key="4">
    <source>
        <dbReference type="ARBA" id="ARBA00022989"/>
    </source>
</evidence>
<keyword evidence="4 7" id="KW-1133">Transmembrane helix</keyword>
<feature type="compositionally biased region" description="Polar residues" evidence="6">
    <location>
        <begin position="55"/>
        <end position="85"/>
    </location>
</feature>
<feature type="transmembrane region" description="Helical" evidence="7">
    <location>
        <begin position="456"/>
        <end position="475"/>
    </location>
</feature>
<proteinExistence type="inferred from homology"/>
<evidence type="ECO:0000256" key="6">
    <source>
        <dbReference type="SAM" id="MobiDB-lite"/>
    </source>
</evidence>
<feature type="compositionally biased region" description="Basic and acidic residues" evidence="6">
    <location>
        <begin position="86"/>
        <end position="97"/>
    </location>
</feature>
<sequence length="810" mass="88789">MAPLSSDPRQILVALNVARRKALFDLVTEITAYMRSQIELPRESPEESPPPLPARTSSGNSASAGKTGPTGSPPSASRATSANSTEDTKVQEQRKDPPPPALMKLRKAALKHFDSWRDEVLGKLREIVDAPDDQKVLDARRKRSEVIAKKKAEEPGEGEDLLHFGDANESSDKNSKANLGSIQHLYHPVPTKLTTIPLVDRKDVLSSMLILLLSIGNYSAHSRALVCYLASALEISPSFLDKEEVEIATTMVETAQKAEEEKEKGGGMSAEAEAQKRKESGQMGRFWKVGLASVAGAAIIGVTGGLAAPLVAGAVGGLMGSVGLGGLASFLGVFWMNGALVGTIFGAFGAKMTGEMIDRYAKEVEDFRFLPLAEEWGKHSKKESPAARRLRVTIGINGWLREEGDVTKYWRPLGDETEVFALRYELKSLLALGVTLEELITSYAWKAIKTEILKRTVLATLWGALWPIHLVMMASKVDNPFSLARNRSEKAGKILADALINRVQGERPVTLVGYSLGARVIYCCLREMAERKAFGLIDTVVLIGAPVPSNPRHWQMMRTVVSGKLFNVYSENDYILAFLYRTTSAQLGIAGLQPISDEVEGVENLDLSEEVQGHLRYPDLIAKILNRCGFLDVKGGEGEIPKEEDDIQLHNKDYAETGNLIGFDDEKKKKLEPSKHSVEQMANEKFDPTVKNVQEQKSDVAVKDAKLMGNKVSEEQKATKSPSRSPLPEANDPLTTWNAGAGSSQADDKRAVPNKLPPRYNEAEQKQDHRAHDEDNDDEEHGGIQMHDHDEQSDNGSLVTVEPLSIEGRH</sequence>
<evidence type="ECO:0000256" key="3">
    <source>
        <dbReference type="ARBA" id="ARBA00022692"/>
    </source>
</evidence>
<dbReference type="Gene3D" id="3.40.50.1820">
    <property type="entry name" value="alpha/beta hydrolase"/>
    <property type="match status" value="1"/>
</dbReference>
<feature type="region of interest" description="Disordered" evidence="6">
    <location>
        <begin position="665"/>
        <end position="810"/>
    </location>
</feature>
<gene>
    <name evidence="8" type="ORF">SUNI508_03113</name>
</gene>
<evidence type="ECO:0000256" key="1">
    <source>
        <dbReference type="ARBA" id="ARBA00004141"/>
    </source>
</evidence>
<evidence type="ECO:0000313" key="8">
    <source>
        <dbReference type="EMBL" id="KAK9425752.1"/>
    </source>
</evidence>
<feature type="transmembrane region" description="Helical" evidence="7">
    <location>
        <begin position="286"/>
        <end position="307"/>
    </location>
</feature>
<feature type="region of interest" description="Disordered" evidence="6">
    <location>
        <begin position="36"/>
        <end position="101"/>
    </location>
</feature>
<protein>
    <submittedName>
        <fullName evidence="8">DUF726 domain-containing protein</fullName>
    </submittedName>
</protein>
<evidence type="ECO:0000256" key="7">
    <source>
        <dbReference type="SAM" id="Phobius"/>
    </source>
</evidence>
<keyword evidence="5 7" id="KW-0472">Membrane</keyword>
<dbReference type="InterPro" id="IPR029058">
    <property type="entry name" value="AB_hydrolase_fold"/>
</dbReference>
<accession>A0ABR2VFR9</accession>
<feature type="compositionally biased region" description="Basic and acidic residues" evidence="6">
    <location>
        <begin position="761"/>
        <end position="773"/>
    </location>
</feature>
<dbReference type="Proteomes" id="UP001408356">
    <property type="component" value="Unassembled WGS sequence"/>
</dbReference>
<dbReference type="PANTHER" id="PTHR17920:SF22">
    <property type="entry name" value="DUF726 DOMAIN PROTEIN (AFU_ORTHOLOGUE AFUA_2G12860)"/>
    <property type="match status" value="1"/>
</dbReference>
<comment type="caution">
    <text evidence="8">The sequence shown here is derived from an EMBL/GenBank/DDBJ whole genome shotgun (WGS) entry which is preliminary data.</text>
</comment>
<evidence type="ECO:0000313" key="9">
    <source>
        <dbReference type="Proteomes" id="UP001408356"/>
    </source>
</evidence>
<dbReference type="Pfam" id="PF05277">
    <property type="entry name" value="DUF726"/>
    <property type="match status" value="1"/>
</dbReference>
<feature type="transmembrane region" description="Helical" evidence="7">
    <location>
        <begin position="327"/>
        <end position="350"/>
    </location>
</feature>
<keyword evidence="3 7" id="KW-0812">Transmembrane</keyword>
<comment type="similarity">
    <text evidence="2">Belongs to the TMCO4 family.</text>
</comment>
<evidence type="ECO:0000256" key="2">
    <source>
        <dbReference type="ARBA" id="ARBA00009824"/>
    </source>
</evidence>
<reference evidence="8 9" key="1">
    <citation type="journal article" date="2024" name="J. Plant Pathol.">
        <title>Sequence and assembly of the genome of Seiridium unicorne, isolate CBS 538.82, causal agent of cypress canker disease.</title>
        <authorList>
            <person name="Scali E."/>
            <person name="Rocca G.D."/>
            <person name="Danti R."/>
            <person name="Garbelotto M."/>
            <person name="Barberini S."/>
            <person name="Baroncelli R."/>
            <person name="Emiliani G."/>
        </authorList>
    </citation>
    <scope>NUCLEOTIDE SEQUENCE [LARGE SCALE GENOMIC DNA]</scope>
    <source>
        <strain evidence="8 9">BM-138-508</strain>
    </source>
</reference>
<dbReference type="EMBL" id="JARVKF010000013">
    <property type="protein sequence ID" value="KAK9425752.1"/>
    <property type="molecule type" value="Genomic_DNA"/>
</dbReference>
<feature type="region of interest" description="Disordered" evidence="6">
    <location>
        <begin position="151"/>
        <end position="174"/>
    </location>
</feature>
<dbReference type="InterPro" id="IPR007941">
    <property type="entry name" value="DUF726"/>
</dbReference>
<comment type="subcellular location">
    <subcellularLocation>
        <location evidence="1">Membrane</location>
        <topology evidence="1">Multi-pass membrane protein</topology>
    </subcellularLocation>
</comment>
<dbReference type="SUPFAM" id="SSF53474">
    <property type="entry name" value="alpha/beta-Hydrolases"/>
    <property type="match status" value="1"/>
</dbReference>
<feature type="compositionally biased region" description="Basic and acidic residues" evidence="6">
    <location>
        <begin position="665"/>
        <end position="718"/>
    </location>
</feature>